<evidence type="ECO:0000256" key="1">
    <source>
        <dbReference type="SAM" id="Phobius"/>
    </source>
</evidence>
<dbReference type="STRING" id="1077675.BCR22_00220"/>
<protein>
    <submittedName>
        <fullName evidence="2">DUF1361 domain-containing protein</fullName>
    </submittedName>
</protein>
<comment type="caution">
    <text evidence="2">The sequence shown here is derived from an EMBL/GenBank/DDBJ whole genome shotgun (WGS) entry which is preliminary data.</text>
</comment>
<keyword evidence="1" id="KW-0472">Membrane</keyword>
<proteinExistence type="predicted"/>
<dbReference type="Pfam" id="PF07099">
    <property type="entry name" value="DUF1361"/>
    <property type="match status" value="1"/>
</dbReference>
<name>A0A2W3Z1X3_9ENTE</name>
<feature type="transmembrane region" description="Helical" evidence="1">
    <location>
        <begin position="187"/>
        <end position="207"/>
    </location>
</feature>
<accession>A0A2W3Z1X3</accession>
<keyword evidence="1" id="KW-1133">Transmembrane helix</keyword>
<feature type="transmembrane region" description="Helical" evidence="1">
    <location>
        <begin position="7"/>
        <end position="23"/>
    </location>
</feature>
<dbReference type="EMBL" id="PIEU01000056">
    <property type="protein sequence ID" value="PZL74158.1"/>
    <property type="molecule type" value="Genomic_DNA"/>
</dbReference>
<dbReference type="Proteomes" id="UP000249828">
    <property type="component" value="Unassembled WGS sequence"/>
</dbReference>
<feature type="transmembrane region" description="Helical" evidence="1">
    <location>
        <begin position="54"/>
        <end position="73"/>
    </location>
</feature>
<gene>
    <name evidence="2" type="ORF">CI088_07630</name>
</gene>
<sequence length="216" mass="25667">MTQTYRWPLRIATIIYCVYMLFFSNMYHFMALNVVLAYIPLEISFHFKQVSNRLFILLGMLWLLFYPNAPYLFTDFFHLEKLSIYRGMNQVFILNLSDWFSFSLLTIGICVYGLFGMATIFTTLNECIRRNSLHKKWQEFFFLFLVTILSSVAIFVGRFDRLHSIHLFTKPVQTLKIIFFNWSFDKLLFIFLFTGLQLILLATIVGINKMKTIDTL</sequence>
<organism evidence="2 3">
    <name type="scientific">Enterococcus plantarum</name>
    <dbReference type="NCBI Taxonomy" id="1077675"/>
    <lineage>
        <taxon>Bacteria</taxon>
        <taxon>Bacillati</taxon>
        <taxon>Bacillota</taxon>
        <taxon>Bacilli</taxon>
        <taxon>Lactobacillales</taxon>
        <taxon>Enterococcaceae</taxon>
        <taxon>Enterococcus</taxon>
    </lineage>
</organism>
<reference evidence="2 3" key="1">
    <citation type="submission" date="2017-11" db="EMBL/GenBank/DDBJ databases">
        <title>Draft genome sequence of Enterococcus plantarum TRW2 strain isolated from lettuce.</title>
        <authorList>
            <person name="Kim E.B."/>
            <person name="Marco M.L."/>
            <person name="Williams T.R."/>
            <person name="You I.H."/>
        </authorList>
    </citation>
    <scope>NUCLEOTIDE SEQUENCE [LARGE SCALE GENOMIC DNA]</scope>
    <source>
        <strain evidence="2 3">TRW2</strain>
    </source>
</reference>
<feature type="transmembrane region" description="Helical" evidence="1">
    <location>
        <begin position="140"/>
        <end position="159"/>
    </location>
</feature>
<feature type="transmembrane region" description="Helical" evidence="1">
    <location>
        <begin position="99"/>
        <end position="120"/>
    </location>
</feature>
<evidence type="ECO:0000313" key="3">
    <source>
        <dbReference type="Proteomes" id="UP000249828"/>
    </source>
</evidence>
<feature type="transmembrane region" description="Helical" evidence="1">
    <location>
        <begin position="29"/>
        <end position="47"/>
    </location>
</feature>
<keyword evidence="1" id="KW-0812">Transmembrane</keyword>
<dbReference type="AlphaFoldDB" id="A0A2W3Z1X3"/>
<keyword evidence="3" id="KW-1185">Reference proteome</keyword>
<dbReference type="InterPro" id="IPR009793">
    <property type="entry name" value="DUF1361"/>
</dbReference>
<evidence type="ECO:0000313" key="2">
    <source>
        <dbReference type="EMBL" id="PZL74158.1"/>
    </source>
</evidence>